<feature type="compositionally biased region" description="Basic and acidic residues" evidence="3">
    <location>
        <begin position="756"/>
        <end position="771"/>
    </location>
</feature>
<evidence type="ECO:0000313" key="4">
    <source>
        <dbReference type="EMBL" id="KAJ2899344.1"/>
    </source>
</evidence>
<evidence type="ECO:0000256" key="3">
    <source>
        <dbReference type="SAM" id="MobiDB-lite"/>
    </source>
</evidence>
<dbReference type="GO" id="GO:1990757">
    <property type="term" value="F:ubiquitin ligase activator activity"/>
    <property type="evidence" value="ECO:0007669"/>
    <property type="project" value="TreeGrafter"/>
</dbReference>
<evidence type="ECO:0000256" key="2">
    <source>
        <dbReference type="ARBA" id="ARBA00022737"/>
    </source>
</evidence>
<dbReference type="GO" id="GO:0010997">
    <property type="term" value="F:anaphase-promoting complex binding"/>
    <property type="evidence" value="ECO:0007669"/>
    <property type="project" value="InterPro"/>
</dbReference>
<accession>A0AAD5WRZ3</accession>
<dbReference type="SUPFAM" id="SSF50978">
    <property type="entry name" value="WD40 repeat-like"/>
    <property type="match status" value="1"/>
</dbReference>
<evidence type="ECO:0000313" key="5">
    <source>
        <dbReference type="Proteomes" id="UP001201980"/>
    </source>
</evidence>
<dbReference type="PANTHER" id="PTHR19918:SF5">
    <property type="entry name" value="MEIOSIS-SPECIFIC APC_C ACTIVATOR PROTEIN AMA1"/>
    <property type="match status" value="1"/>
</dbReference>
<feature type="region of interest" description="Disordered" evidence="3">
    <location>
        <begin position="724"/>
        <end position="789"/>
    </location>
</feature>
<dbReference type="InterPro" id="IPR033010">
    <property type="entry name" value="Cdc20/Fizzy"/>
</dbReference>
<keyword evidence="2" id="KW-0677">Repeat</keyword>
<dbReference type="Proteomes" id="UP001201980">
    <property type="component" value="Unassembled WGS sequence"/>
</dbReference>
<dbReference type="EMBL" id="JAKWBI020000200">
    <property type="protein sequence ID" value="KAJ2899344.1"/>
    <property type="molecule type" value="Genomic_DNA"/>
</dbReference>
<feature type="compositionally biased region" description="Low complexity" evidence="3">
    <location>
        <begin position="76"/>
        <end position="99"/>
    </location>
</feature>
<dbReference type="AlphaFoldDB" id="A0AAD5WRZ3"/>
<comment type="caution">
    <text evidence="4">The sequence shown here is derived from an EMBL/GenBank/DDBJ whole genome shotgun (WGS) entry which is preliminary data.</text>
</comment>
<dbReference type="InterPro" id="IPR015943">
    <property type="entry name" value="WD40/YVTN_repeat-like_dom_sf"/>
</dbReference>
<feature type="compositionally biased region" description="Basic residues" evidence="3">
    <location>
        <begin position="726"/>
        <end position="741"/>
    </location>
</feature>
<evidence type="ECO:0000256" key="1">
    <source>
        <dbReference type="ARBA" id="ARBA00022574"/>
    </source>
</evidence>
<name>A0AAD5WRZ3_9PEZI</name>
<feature type="compositionally biased region" description="Basic and acidic residues" evidence="3">
    <location>
        <begin position="141"/>
        <end position="155"/>
    </location>
</feature>
<dbReference type="InterPro" id="IPR036322">
    <property type="entry name" value="WD40_repeat_dom_sf"/>
</dbReference>
<dbReference type="Gene3D" id="2.130.10.10">
    <property type="entry name" value="YVTN repeat-like/Quinoprotein amine dehydrogenase"/>
    <property type="match status" value="2"/>
</dbReference>
<keyword evidence="5" id="KW-1185">Reference proteome</keyword>
<dbReference type="GO" id="GO:0005680">
    <property type="term" value="C:anaphase-promoting complex"/>
    <property type="evidence" value="ECO:0007669"/>
    <property type="project" value="TreeGrafter"/>
</dbReference>
<feature type="region of interest" description="Disordered" evidence="3">
    <location>
        <begin position="62"/>
        <end position="165"/>
    </location>
</feature>
<organism evidence="4 5">
    <name type="scientific">Zalerion maritima</name>
    <dbReference type="NCBI Taxonomy" id="339359"/>
    <lineage>
        <taxon>Eukaryota</taxon>
        <taxon>Fungi</taxon>
        <taxon>Dikarya</taxon>
        <taxon>Ascomycota</taxon>
        <taxon>Pezizomycotina</taxon>
        <taxon>Sordariomycetes</taxon>
        <taxon>Lulworthiomycetidae</taxon>
        <taxon>Lulworthiales</taxon>
        <taxon>Lulworthiaceae</taxon>
        <taxon>Zalerion</taxon>
    </lineage>
</organism>
<feature type="compositionally biased region" description="Polar residues" evidence="3">
    <location>
        <begin position="201"/>
        <end position="243"/>
    </location>
</feature>
<reference evidence="4" key="1">
    <citation type="submission" date="2022-07" db="EMBL/GenBank/DDBJ databases">
        <title>Draft genome sequence of Zalerion maritima ATCC 34329, a (micro)plastics degrading marine fungus.</title>
        <authorList>
            <person name="Paco A."/>
            <person name="Goncalves M.F.M."/>
            <person name="Rocha-Santos T.A.P."/>
            <person name="Alves A."/>
        </authorList>
    </citation>
    <scope>NUCLEOTIDE SEQUENCE</scope>
    <source>
        <strain evidence="4">ATCC 34329</strain>
    </source>
</reference>
<keyword evidence="1" id="KW-0853">WD repeat</keyword>
<protein>
    <submittedName>
        <fullName evidence="4">Uncharacterized protein</fullName>
    </submittedName>
</protein>
<sequence>MKVKNPKKPFHTIHGDHPCPIAIPPTWLKNDQDAYLHSPTSPDLPGLNEFDTSRWLVNLDGLGDINEPRTRHSPRSRSSSLLLTVPDASSSRPPGRSSPVSPPQCPAYRSTVPKASLHRTRPTLPASFFSSPLRRPNTPQSEKRYPDRFIPERDSPATTPRSEMYRLTKAPCELTNSEMLLRHRGDTPDPFTILPKPPQQGVRQENNEARPTSSSRNTGPTALTPRSTNPNLSSSGGERQASYGSAWSVGGIAPIGGTVNNGHGGLVQSGTNVPLYTASYPTLKGGHNNDNQKHRERLASALDIDRANRVLGMSNKPISSLGYTASPMRRGSMGKKTYWTGHKWERSASTPTKSRKVSETRILPSSPFKVLDAPGLRDDFYCSILAFSPVCNTLAVGLGNTVYGWSEKNGVTCLNAGILGEAESTWITSLAFSSAEGGKSILAVGRSSGKVALLSLFDSMIPRFELVYAHAVTSLAWRPRTSVRTSRSPHNRPGSRVKSEDLLARDEKGRLWYYSVEWPDAWESPDGNLFASGGNDDFCSIFEVKTVLGQDDESVVHDARVEAEKPRADPANARLLRKLFRNTRPAWMSQKVPPPKNTNVVPPLVTIWDKGKTRSASSGTKDLPAAIAKHRWRHGAAVKAIAFCPWRSGLLATGGGSHNKAIHFYHTTTGAALATIAVSAQVTSLIWSKTKREIAACFGYAQPEHPEGEMRALCAVGWPVSEKREHNGKKLPRHKDKSKRSARTDGWEYEGEDSDKENSKIEERIERRSETGARSVGRGAPARTSNSKGHRDVWEGCIVVAASDESVKFHEVWEADNRIAARGPGMLGGSDILEGLEGIDKEGEIIR</sequence>
<dbReference type="PANTHER" id="PTHR19918">
    <property type="entry name" value="CELL DIVISION CYCLE 20 CDC20 FIZZY -RELATED"/>
    <property type="match status" value="1"/>
</dbReference>
<dbReference type="GO" id="GO:0031145">
    <property type="term" value="P:anaphase-promoting complex-dependent catabolic process"/>
    <property type="evidence" value="ECO:0007669"/>
    <property type="project" value="TreeGrafter"/>
</dbReference>
<proteinExistence type="predicted"/>
<gene>
    <name evidence="4" type="ORF">MKZ38_003273</name>
</gene>
<dbReference type="GO" id="GO:1905786">
    <property type="term" value="P:positive regulation of anaphase-promoting complex-dependent catabolic process"/>
    <property type="evidence" value="ECO:0007669"/>
    <property type="project" value="TreeGrafter"/>
</dbReference>
<feature type="region of interest" description="Disordered" evidence="3">
    <location>
        <begin position="182"/>
        <end position="243"/>
    </location>
</feature>